<gene>
    <name evidence="2" type="ORF">L195_g045673</name>
</gene>
<dbReference type="Proteomes" id="UP000236291">
    <property type="component" value="Unassembled WGS sequence"/>
</dbReference>
<feature type="non-terminal residue" evidence="2">
    <location>
        <position position="114"/>
    </location>
</feature>
<accession>A0A2K3MFI5</accession>
<evidence type="ECO:0000313" key="2">
    <source>
        <dbReference type="EMBL" id="PNX89553.1"/>
    </source>
</evidence>
<name>A0A2K3MFI5_TRIPR</name>
<evidence type="ECO:0000259" key="1">
    <source>
        <dbReference type="Pfam" id="PF22936"/>
    </source>
</evidence>
<dbReference type="Pfam" id="PF22936">
    <property type="entry name" value="Pol_BBD"/>
    <property type="match status" value="1"/>
</dbReference>
<organism evidence="2 3">
    <name type="scientific">Trifolium pratense</name>
    <name type="common">Red clover</name>
    <dbReference type="NCBI Taxonomy" id="57577"/>
    <lineage>
        <taxon>Eukaryota</taxon>
        <taxon>Viridiplantae</taxon>
        <taxon>Streptophyta</taxon>
        <taxon>Embryophyta</taxon>
        <taxon>Tracheophyta</taxon>
        <taxon>Spermatophyta</taxon>
        <taxon>Magnoliopsida</taxon>
        <taxon>eudicotyledons</taxon>
        <taxon>Gunneridae</taxon>
        <taxon>Pentapetalae</taxon>
        <taxon>rosids</taxon>
        <taxon>fabids</taxon>
        <taxon>Fabales</taxon>
        <taxon>Fabaceae</taxon>
        <taxon>Papilionoideae</taxon>
        <taxon>50 kb inversion clade</taxon>
        <taxon>NPAAA clade</taxon>
        <taxon>Hologalegina</taxon>
        <taxon>IRL clade</taxon>
        <taxon>Trifolieae</taxon>
        <taxon>Trifolium</taxon>
    </lineage>
</organism>
<proteinExistence type="predicted"/>
<dbReference type="EMBL" id="ASHM01060168">
    <property type="protein sequence ID" value="PNX89553.1"/>
    <property type="molecule type" value="Genomic_DNA"/>
</dbReference>
<reference evidence="2 3" key="2">
    <citation type="journal article" date="2017" name="Front. Plant Sci.">
        <title>Gene Classification and Mining of Molecular Markers Useful in Red Clover (Trifolium pratense) Breeding.</title>
        <authorList>
            <person name="Istvanek J."/>
            <person name="Dluhosova J."/>
            <person name="Dluhos P."/>
            <person name="Patkova L."/>
            <person name="Nedelnik J."/>
            <person name="Repkova J."/>
        </authorList>
    </citation>
    <scope>NUCLEOTIDE SEQUENCE [LARGE SCALE GENOMIC DNA]</scope>
    <source>
        <strain evidence="3">cv. Tatra</strain>
        <tissue evidence="2">Young leaves</tissue>
    </source>
</reference>
<reference evidence="2 3" key="1">
    <citation type="journal article" date="2014" name="Am. J. Bot.">
        <title>Genome assembly and annotation for red clover (Trifolium pratense; Fabaceae).</title>
        <authorList>
            <person name="Istvanek J."/>
            <person name="Jaros M."/>
            <person name="Krenek A."/>
            <person name="Repkova J."/>
        </authorList>
    </citation>
    <scope>NUCLEOTIDE SEQUENCE [LARGE SCALE GENOMIC DNA]</scope>
    <source>
        <strain evidence="3">cv. Tatra</strain>
        <tissue evidence="2">Young leaves</tissue>
    </source>
</reference>
<comment type="caution">
    <text evidence="2">The sequence shown here is derived from an EMBL/GenBank/DDBJ whole genome shotgun (WGS) entry which is preliminary data.</text>
</comment>
<evidence type="ECO:0000313" key="3">
    <source>
        <dbReference type="Proteomes" id="UP000236291"/>
    </source>
</evidence>
<dbReference type="AlphaFoldDB" id="A0A2K3MFI5"/>
<sequence>MFNNKASTSELTNLDPEANGLKGKKAYVLDIWLTSPQLTTQGGIMNHSWYLDSGCSRHMTGEKQLFSKLTLKEGGSVGFGGNQKGKIIGTVNTASINGKKYGLVIVDDYSRWTW</sequence>
<protein>
    <submittedName>
        <fullName evidence="2">Zinc knuckle family protein</fullName>
    </submittedName>
</protein>
<feature type="domain" description="Retrovirus-related Pol polyprotein from transposon TNT 1-94-like beta-barrel" evidence="1">
    <location>
        <begin position="49"/>
        <end position="100"/>
    </location>
</feature>
<dbReference type="InterPro" id="IPR054722">
    <property type="entry name" value="PolX-like_BBD"/>
</dbReference>